<keyword evidence="3" id="KW-1185">Reference proteome</keyword>
<gene>
    <name evidence="2" type="ORF">BJ508DRAFT_323729</name>
</gene>
<dbReference type="EMBL" id="ML119659">
    <property type="protein sequence ID" value="RPA84466.1"/>
    <property type="molecule type" value="Genomic_DNA"/>
</dbReference>
<evidence type="ECO:0000313" key="3">
    <source>
        <dbReference type="Proteomes" id="UP000275078"/>
    </source>
</evidence>
<reference evidence="2 3" key="1">
    <citation type="journal article" date="2018" name="Nat. Ecol. Evol.">
        <title>Pezizomycetes genomes reveal the molecular basis of ectomycorrhizal truffle lifestyle.</title>
        <authorList>
            <person name="Murat C."/>
            <person name="Payen T."/>
            <person name="Noel B."/>
            <person name="Kuo A."/>
            <person name="Morin E."/>
            <person name="Chen J."/>
            <person name="Kohler A."/>
            <person name="Krizsan K."/>
            <person name="Balestrini R."/>
            <person name="Da Silva C."/>
            <person name="Montanini B."/>
            <person name="Hainaut M."/>
            <person name="Levati E."/>
            <person name="Barry K.W."/>
            <person name="Belfiori B."/>
            <person name="Cichocki N."/>
            <person name="Clum A."/>
            <person name="Dockter R.B."/>
            <person name="Fauchery L."/>
            <person name="Guy J."/>
            <person name="Iotti M."/>
            <person name="Le Tacon F."/>
            <person name="Lindquist E.A."/>
            <person name="Lipzen A."/>
            <person name="Malagnac F."/>
            <person name="Mello A."/>
            <person name="Molinier V."/>
            <person name="Miyauchi S."/>
            <person name="Poulain J."/>
            <person name="Riccioni C."/>
            <person name="Rubini A."/>
            <person name="Sitrit Y."/>
            <person name="Splivallo R."/>
            <person name="Traeger S."/>
            <person name="Wang M."/>
            <person name="Zifcakova L."/>
            <person name="Wipf D."/>
            <person name="Zambonelli A."/>
            <person name="Paolocci F."/>
            <person name="Nowrousian M."/>
            <person name="Ottonello S."/>
            <person name="Baldrian P."/>
            <person name="Spatafora J.W."/>
            <person name="Henrissat B."/>
            <person name="Nagy L.G."/>
            <person name="Aury J.M."/>
            <person name="Wincker P."/>
            <person name="Grigoriev I.V."/>
            <person name="Bonfante P."/>
            <person name="Martin F.M."/>
        </authorList>
    </citation>
    <scope>NUCLEOTIDE SEQUENCE [LARGE SCALE GENOMIC DNA]</scope>
    <source>
        <strain evidence="2 3">RN42</strain>
    </source>
</reference>
<feature type="compositionally biased region" description="Basic residues" evidence="1">
    <location>
        <begin position="64"/>
        <end position="84"/>
    </location>
</feature>
<dbReference type="Proteomes" id="UP000275078">
    <property type="component" value="Unassembled WGS sequence"/>
</dbReference>
<dbReference type="AlphaFoldDB" id="A0A3N4IFS6"/>
<protein>
    <submittedName>
        <fullName evidence="2">Uncharacterized protein</fullName>
    </submittedName>
</protein>
<evidence type="ECO:0000256" key="1">
    <source>
        <dbReference type="SAM" id="MobiDB-lite"/>
    </source>
</evidence>
<proteinExistence type="predicted"/>
<name>A0A3N4IFS6_ASCIM</name>
<organism evidence="2 3">
    <name type="scientific">Ascobolus immersus RN42</name>
    <dbReference type="NCBI Taxonomy" id="1160509"/>
    <lineage>
        <taxon>Eukaryota</taxon>
        <taxon>Fungi</taxon>
        <taxon>Dikarya</taxon>
        <taxon>Ascomycota</taxon>
        <taxon>Pezizomycotina</taxon>
        <taxon>Pezizomycetes</taxon>
        <taxon>Pezizales</taxon>
        <taxon>Ascobolaceae</taxon>
        <taxon>Ascobolus</taxon>
    </lineage>
</organism>
<evidence type="ECO:0000313" key="2">
    <source>
        <dbReference type="EMBL" id="RPA84466.1"/>
    </source>
</evidence>
<sequence>MHLPTHSIAQYLAAAASAVVTSVAEVYHRSRKRKRNIIEEPEVDLAEEPLLPIVSPSEPGSKLGKPKLRKLQRDAKKRRKRKVRKSEQIPQIVVPVSILCTSCGWHFAEDGTVFGISPCCKAPNSCPTIAFRHRILRSLGYEPKVPVDSKAHLMLLLNISGAQEAYFVESELVLNELRVFRSDQVKTANYRCQGAIFSVIAIENPPTGLTSSMFKAIIEMIHQDKQSQLHDLENGFLDALQSNTQINAQSTSTTSGLRAEKTLASLDACYQLMKVAVALQADFVTDMAIEAFGQILVQSATQPYSMWEETKSSVEQFQLLYEGIHEEHMLDYYAMEDDETGVIRMKRKMTEFLAYQVDKKAPLFQKMVRELAVKDEGFAQEFILAFGRCPAYPWKQEDK</sequence>
<feature type="region of interest" description="Disordered" evidence="1">
    <location>
        <begin position="52"/>
        <end position="86"/>
    </location>
</feature>
<accession>A0A3N4IFS6</accession>